<protein>
    <recommendedName>
        <fullName evidence="3">1,4-alpha-glucan branching enzyme</fullName>
    </recommendedName>
</protein>
<comment type="caution">
    <text evidence="1">The sequence shown here is derived from an EMBL/GenBank/DDBJ whole genome shotgun (WGS) entry which is preliminary data.</text>
</comment>
<dbReference type="Proteomes" id="UP000295493">
    <property type="component" value="Unassembled WGS sequence"/>
</dbReference>
<dbReference type="RefSeq" id="WP_133494041.1">
    <property type="nucleotide sequence ID" value="NZ_BMLU01000001.1"/>
</dbReference>
<evidence type="ECO:0000313" key="2">
    <source>
        <dbReference type="Proteomes" id="UP000295493"/>
    </source>
</evidence>
<name>A0A4R6FY21_9SPHN</name>
<gene>
    <name evidence="1" type="ORF">EV664_101451</name>
</gene>
<dbReference type="OrthoDB" id="9808866at2"/>
<keyword evidence="2" id="KW-1185">Reference proteome</keyword>
<sequence length="89" mass="10399">MSEAVRTTDHDTIRKWVEQRGGTPSVVSATADDDRPGAILRVDFGEREESLEPVEWEKFFRIFDENTLAFLYQDEGDSRFNKFIARDER</sequence>
<reference evidence="1 2" key="1">
    <citation type="submission" date="2019-03" db="EMBL/GenBank/DDBJ databases">
        <title>Genomic Encyclopedia of Type Strains, Phase IV (KMG-IV): sequencing the most valuable type-strain genomes for metagenomic binning, comparative biology and taxonomic classification.</title>
        <authorList>
            <person name="Goeker M."/>
        </authorList>
    </citation>
    <scope>NUCLEOTIDE SEQUENCE [LARGE SCALE GENOMIC DNA]</scope>
    <source>
        <strain evidence="1 2">DSM 25059</strain>
    </source>
</reference>
<evidence type="ECO:0000313" key="1">
    <source>
        <dbReference type="EMBL" id="TDN86873.1"/>
    </source>
</evidence>
<evidence type="ECO:0008006" key="3">
    <source>
        <dbReference type="Google" id="ProtNLM"/>
    </source>
</evidence>
<organism evidence="1 2">
    <name type="scientific">Stakelama pacifica</name>
    <dbReference type="NCBI Taxonomy" id="517720"/>
    <lineage>
        <taxon>Bacteria</taxon>
        <taxon>Pseudomonadati</taxon>
        <taxon>Pseudomonadota</taxon>
        <taxon>Alphaproteobacteria</taxon>
        <taxon>Sphingomonadales</taxon>
        <taxon>Sphingomonadaceae</taxon>
        <taxon>Stakelama</taxon>
    </lineage>
</organism>
<proteinExistence type="predicted"/>
<accession>A0A4R6FY21</accession>
<dbReference type="EMBL" id="SNWD01000001">
    <property type="protein sequence ID" value="TDN86873.1"/>
    <property type="molecule type" value="Genomic_DNA"/>
</dbReference>
<dbReference type="AlphaFoldDB" id="A0A4R6FY21"/>